<feature type="domain" description="HTH araC/xylS-type" evidence="5">
    <location>
        <begin position="250"/>
        <end position="352"/>
    </location>
</feature>
<protein>
    <submittedName>
        <fullName evidence="6">AraC family transcriptional regulator</fullName>
    </submittedName>
</protein>
<evidence type="ECO:0000256" key="1">
    <source>
        <dbReference type="ARBA" id="ARBA00023015"/>
    </source>
</evidence>
<reference evidence="7" key="1">
    <citation type="submission" date="2023-07" db="EMBL/GenBank/DDBJ databases">
        <title>Dyadobacter sp. nov 'subterranea' isolated from contaminted grondwater.</title>
        <authorList>
            <person name="Szabo I."/>
            <person name="Al-Omari J."/>
            <person name="Szerdahelyi S.G."/>
            <person name="Rado J."/>
        </authorList>
    </citation>
    <scope>NUCLEOTIDE SEQUENCE [LARGE SCALE GENOMIC DNA]</scope>
    <source>
        <strain evidence="7">UP-52</strain>
    </source>
</reference>
<evidence type="ECO:0000313" key="6">
    <source>
        <dbReference type="EMBL" id="MBE9463664.1"/>
    </source>
</evidence>
<feature type="transmembrane region" description="Helical" evidence="4">
    <location>
        <begin position="133"/>
        <end position="149"/>
    </location>
</feature>
<feature type="transmembrane region" description="Helical" evidence="4">
    <location>
        <begin position="102"/>
        <end position="121"/>
    </location>
</feature>
<keyword evidence="3" id="KW-0804">Transcription</keyword>
<sequence length="359" mass="40323">MTLGQQLLFLISALGVFNGLVISAYLLLLKKDNPPASTFLGLLVFMLSIRICKAIFLYFNPELPRIYVQIGLSGCLLIGPSLFYFIKASLANVSHTAASWKYSYLFWVLLVAIGFCFPYASHPAFWKVYIPKLIYLQWAIFVILSGWLLRRQFSLLFYARGKLTIAEVSVLSIYGGALIVHIAFVLAAIGFFKTMYISGGLFFSLLLYLNILLFVNSKKHNTIFAGPLAGEKEKYGHKKIDSQKAMVLADKLHQLIVEQQLFKNPDLKIGDLAKKINIPAHQLSQLLNDNLKCSFSTYINEFRIIQACELIANDKGIKLEEIGYEVGFNSKSTFYTAFKKHKGATPAQFKEQLSTAGPI</sequence>
<dbReference type="Pfam" id="PF12833">
    <property type="entry name" value="HTH_18"/>
    <property type="match status" value="1"/>
</dbReference>
<feature type="transmembrane region" description="Helical" evidence="4">
    <location>
        <begin position="195"/>
        <end position="215"/>
    </location>
</feature>
<evidence type="ECO:0000259" key="5">
    <source>
        <dbReference type="PROSITE" id="PS01124"/>
    </source>
</evidence>
<feature type="transmembrane region" description="Helical" evidence="4">
    <location>
        <begin position="6"/>
        <end position="28"/>
    </location>
</feature>
<dbReference type="InterPro" id="IPR020449">
    <property type="entry name" value="Tscrpt_reg_AraC-type_HTH"/>
</dbReference>
<dbReference type="SMART" id="SM00342">
    <property type="entry name" value="HTH_ARAC"/>
    <property type="match status" value="1"/>
</dbReference>
<keyword evidence="2" id="KW-0238">DNA-binding</keyword>
<dbReference type="PRINTS" id="PR00032">
    <property type="entry name" value="HTHARAC"/>
</dbReference>
<keyword evidence="1" id="KW-0805">Transcription regulation</keyword>
<evidence type="ECO:0000313" key="7">
    <source>
        <dbReference type="Proteomes" id="UP000634134"/>
    </source>
</evidence>
<dbReference type="RefSeq" id="WP_194121783.1">
    <property type="nucleotide sequence ID" value="NZ_JACYGY010000001.1"/>
</dbReference>
<dbReference type="EMBL" id="JACYGY010000001">
    <property type="protein sequence ID" value="MBE9463664.1"/>
    <property type="molecule type" value="Genomic_DNA"/>
</dbReference>
<dbReference type="PROSITE" id="PS01124">
    <property type="entry name" value="HTH_ARAC_FAMILY_2"/>
    <property type="match status" value="1"/>
</dbReference>
<name>A0ABR9WDU6_9BACT</name>
<evidence type="ECO:0000256" key="2">
    <source>
        <dbReference type="ARBA" id="ARBA00023125"/>
    </source>
</evidence>
<dbReference type="Gene3D" id="1.10.10.60">
    <property type="entry name" value="Homeodomain-like"/>
    <property type="match status" value="2"/>
</dbReference>
<dbReference type="SUPFAM" id="SSF46689">
    <property type="entry name" value="Homeodomain-like"/>
    <property type="match status" value="1"/>
</dbReference>
<dbReference type="InterPro" id="IPR018062">
    <property type="entry name" value="HTH_AraC-typ_CS"/>
</dbReference>
<gene>
    <name evidence="6" type="ORF">IEE83_17390</name>
</gene>
<keyword evidence="7" id="KW-1185">Reference proteome</keyword>
<dbReference type="PANTHER" id="PTHR43280">
    <property type="entry name" value="ARAC-FAMILY TRANSCRIPTIONAL REGULATOR"/>
    <property type="match status" value="1"/>
</dbReference>
<dbReference type="Proteomes" id="UP000634134">
    <property type="component" value="Unassembled WGS sequence"/>
</dbReference>
<dbReference type="PANTHER" id="PTHR43280:SF29">
    <property type="entry name" value="ARAC-FAMILY TRANSCRIPTIONAL REGULATOR"/>
    <property type="match status" value="1"/>
</dbReference>
<evidence type="ECO:0000256" key="3">
    <source>
        <dbReference type="ARBA" id="ARBA00023163"/>
    </source>
</evidence>
<organism evidence="6 7">
    <name type="scientific">Dyadobacter subterraneus</name>
    <dbReference type="NCBI Taxonomy" id="2773304"/>
    <lineage>
        <taxon>Bacteria</taxon>
        <taxon>Pseudomonadati</taxon>
        <taxon>Bacteroidota</taxon>
        <taxon>Cytophagia</taxon>
        <taxon>Cytophagales</taxon>
        <taxon>Spirosomataceae</taxon>
        <taxon>Dyadobacter</taxon>
    </lineage>
</organism>
<comment type="caution">
    <text evidence="6">The sequence shown here is derived from an EMBL/GenBank/DDBJ whole genome shotgun (WGS) entry which is preliminary data.</text>
</comment>
<proteinExistence type="predicted"/>
<evidence type="ECO:0000256" key="4">
    <source>
        <dbReference type="SAM" id="Phobius"/>
    </source>
</evidence>
<feature type="transmembrane region" description="Helical" evidence="4">
    <location>
        <begin position="66"/>
        <end position="90"/>
    </location>
</feature>
<feature type="transmembrane region" description="Helical" evidence="4">
    <location>
        <begin position="170"/>
        <end position="189"/>
    </location>
</feature>
<keyword evidence="4" id="KW-0472">Membrane</keyword>
<dbReference type="InterPro" id="IPR018060">
    <property type="entry name" value="HTH_AraC"/>
</dbReference>
<accession>A0ABR9WDU6</accession>
<feature type="transmembrane region" description="Helical" evidence="4">
    <location>
        <begin position="40"/>
        <end position="60"/>
    </location>
</feature>
<dbReference type="InterPro" id="IPR009057">
    <property type="entry name" value="Homeodomain-like_sf"/>
</dbReference>
<keyword evidence="4" id="KW-1133">Transmembrane helix</keyword>
<dbReference type="PROSITE" id="PS00041">
    <property type="entry name" value="HTH_ARAC_FAMILY_1"/>
    <property type="match status" value="1"/>
</dbReference>
<keyword evidence="4" id="KW-0812">Transmembrane</keyword>